<gene>
    <name evidence="1" type="ORF">PAALTS15_29126</name>
</gene>
<organism evidence="1 2">
    <name type="scientific">Paenibacillus alvei TS-15</name>
    <dbReference type="NCBI Taxonomy" id="1117108"/>
    <lineage>
        <taxon>Bacteria</taxon>
        <taxon>Bacillati</taxon>
        <taxon>Bacillota</taxon>
        <taxon>Bacilli</taxon>
        <taxon>Bacillales</taxon>
        <taxon>Paenibacillaceae</taxon>
        <taxon>Paenibacillus</taxon>
    </lineage>
</organism>
<dbReference type="eggNOG" id="COG2963">
    <property type="taxonomic scope" value="Bacteria"/>
</dbReference>
<dbReference type="Proteomes" id="UP000015344">
    <property type="component" value="Unassembled WGS sequence"/>
</dbReference>
<sequence length="53" mass="6179">MKEVMNELSIKNVTQLKVWMKWYREGELHHLEQPVGKQYSSGKGPDYLSLTGN</sequence>
<comment type="caution">
    <text evidence="1">The sequence shown here is derived from an EMBL/GenBank/DDBJ whole genome shotgun (WGS) entry which is preliminary data.</text>
</comment>
<name>S9SID9_PAEAL</name>
<proteinExistence type="predicted"/>
<reference evidence="1 2" key="1">
    <citation type="submission" date="2013-05" db="EMBL/GenBank/DDBJ databases">
        <authorList>
            <person name="Strain E.A."/>
            <person name="Brown E."/>
            <person name="Allard M.W."/>
            <person name="Luo Y.L."/>
        </authorList>
    </citation>
    <scope>NUCLEOTIDE SEQUENCE [LARGE SCALE GENOMIC DNA]</scope>
    <source>
        <strain evidence="1 2">TS-15</strain>
    </source>
</reference>
<dbReference type="EMBL" id="ATMT01000104">
    <property type="protein sequence ID" value="EPY03883.1"/>
    <property type="molecule type" value="Genomic_DNA"/>
</dbReference>
<evidence type="ECO:0000313" key="2">
    <source>
        <dbReference type="Proteomes" id="UP000015344"/>
    </source>
</evidence>
<protein>
    <submittedName>
        <fullName evidence="1">Transposase</fullName>
    </submittedName>
</protein>
<dbReference type="AlphaFoldDB" id="S9SID9"/>
<accession>S9SID9</accession>
<dbReference type="PATRIC" id="fig|1117108.3.peg.6018"/>
<evidence type="ECO:0000313" key="1">
    <source>
        <dbReference type="EMBL" id="EPY03883.1"/>
    </source>
</evidence>